<evidence type="ECO:0000259" key="1">
    <source>
        <dbReference type="Pfam" id="PF00144"/>
    </source>
</evidence>
<dbReference type="EMBL" id="CP013612">
    <property type="protein sequence ID" value="ALU45322.1"/>
    <property type="molecule type" value="Genomic_DNA"/>
</dbReference>
<sequence length="405" mass="44944">MDIRKLQISVWLVVLLLLVSGCSRGQTIDPVKAEYADSDLHQHMDLLLAGLVSDFIPGVSVYIETPNGEYAASAGYADLDTLAPMTSQSRIPNGSAGKKLIGLLGAILDDKQLFSLDEPVLPWVPKDMTGRIQNLELMTLRRLLNHSSGIYEYNDVGELDFIRAQLADKVHRKGNRFALQFVLDQSPYFEPGEGFAYSNSGYVLAGMVIENKLKQPLGRLLHEHVLEPLGLTETFIKGYDSAADDVASGYFFNMSEPDFVLPYRQRYNTRQLIVNTALADAPVASSAQDMAKLLKSIIVKKQPVNERIYRNMVGDRHLQTARWLPIFMDGALYYGLGVMVEKHEDGVLYHHGGNEFGYITQSVYLAEQDVAIGLIANCGAQDECDEPVITLTQALITHFIANNSD</sequence>
<dbReference type="InterPro" id="IPR050491">
    <property type="entry name" value="AmpC-like"/>
</dbReference>
<gene>
    <name evidence="2" type="ORF">AT705_20425</name>
</gene>
<evidence type="ECO:0000313" key="2">
    <source>
        <dbReference type="EMBL" id="ALU45322.1"/>
    </source>
</evidence>
<name>A0A0U3GKC1_9GAMM</name>
<dbReference type="PANTHER" id="PTHR46825:SF7">
    <property type="entry name" value="D-ALANYL-D-ALANINE CARBOXYPEPTIDASE"/>
    <property type="match status" value="1"/>
</dbReference>
<dbReference type="InterPro" id="IPR012338">
    <property type="entry name" value="Beta-lactam/transpept-like"/>
</dbReference>
<protein>
    <recommendedName>
        <fullName evidence="1">Beta-lactamase-related domain-containing protein</fullName>
    </recommendedName>
</protein>
<dbReference type="PROSITE" id="PS51257">
    <property type="entry name" value="PROKAR_LIPOPROTEIN"/>
    <property type="match status" value="1"/>
</dbReference>
<dbReference type="Proteomes" id="UP000069015">
    <property type="component" value="Chromosome 2"/>
</dbReference>
<evidence type="ECO:0000313" key="3">
    <source>
        <dbReference type="Proteomes" id="UP000069015"/>
    </source>
</evidence>
<dbReference type="Pfam" id="PF00144">
    <property type="entry name" value="Beta-lactamase"/>
    <property type="match status" value="1"/>
</dbReference>
<dbReference type="InterPro" id="IPR001466">
    <property type="entry name" value="Beta-lactam-related"/>
</dbReference>
<dbReference type="SUPFAM" id="SSF56601">
    <property type="entry name" value="beta-lactamase/transpeptidase-like"/>
    <property type="match status" value="1"/>
</dbReference>
<dbReference type="PANTHER" id="PTHR46825">
    <property type="entry name" value="D-ALANYL-D-ALANINE-CARBOXYPEPTIDASE/ENDOPEPTIDASE AMPH"/>
    <property type="match status" value="1"/>
</dbReference>
<dbReference type="Gene3D" id="3.40.710.10">
    <property type="entry name" value="DD-peptidase/beta-lactamase superfamily"/>
    <property type="match status" value="1"/>
</dbReference>
<accession>A0A0U3GKC1</accession>
<feature type="domain" description="Beta-lactamase-related" evidence="1">
    <location>
        <begin position="56"/>
        <end position="380"/>
    </location>
</feature>
<organism evidence="2 3">
    <name type="scientific">Pseudoalteromonas rubra</name>
    <dbReference type="NCBI Taxonomy" id="43658"/>
    <lineage>
        <taxon>Bacteria</taxon>
        <taxon>Pseudomonadati</taxon>
        <taxon>Pseudomonadota</taxon>
        <taxon>Gammaproteobacteria</taxon>
        <taxon>Alteromonadales</taxon>
        <taxon>Pseudoalteromonadaceae</taxon>
        <taxon>Pseudoalteromonas</taxon>
    </lineage>
</organism>
<reference evidence="2 3" key="1">
    <citation type="submission" date="2015-12" db="EMBL/GenBank/DDBJ databases">
        <title>Complete genome sequence of Pseudoalteromonas rubra SCSIO 6842, harboring a conjugative plasmid.</title>
        <authorList>
            <person name="Li B."/>
            <person name="Wang X."/>
        </authorList>
    </citation>
    <scope>NUCLEOTIDE SEQUENCE [LARGE SCALE GENOMIC DNA]</scope>
    <source>
        <strain evidence="2 3">SCSIO 6842</strain>
    </source>
</reference>
<dbReference type="AlphaFoldDB" id="A0A0U3GKC1"/>
<dbReference type="KEGG" id="prr:AT705_20425"/>
<proteinExistence type="predicted"/>
<dbReference type="RefSeq" id="WP_058798217.1">
    <property type="nucleotide sequence ID" value="NZ_CP013612.1"/>
</dbReference>